<dbReference type="AlphaFoldDB" id="A0A7R9ZX11"/>
<sequence length="250" mass="26690">MGQGGGCCQSCQGKREDDPRVQIINAVSTSQPKRVAARAIPGSGCVAAEAEEEVLLPEESESPLVPPATNKEEEYEACPTSPRVTFGMVLTDLDGAEEATYAGVFEAITSGKEAVPHDSSVCRAFLTLHSSLDSSDLDGALFRVAPQGALAREGFLRMLREHPVAEGAALEHFLALSGSGEAVPAEACRAALPPFVGLASGLPSDFQDAEWDRILDAVMADAPTFVDIEQWLRYCKLVGRIVRLARYSRL</sequence>
<evidence type="ECO:0000313" key="1">
    <source>
        <dbReference type="EMBL" id="CAD8346487.1"/>
    </source>
</evidence>
<gene>
    <name evidence="1" type="ORF">PBAH0796_LOCUS2225</name>
</gene>
<accession>A0A7R9ZX11</accession>
<reference evidence="1" key="1">
    <citation type="submission" date="2021-01" db="EMBL/GenBank/DDBJ databases">
        <authorList>
            <person name="Corre E."/>
            <person name="Pelletier E."/>
            <person name="Niang G."/>
            <person name="Scheremetjew M."/>
            <person name="Finn R."/>
            <person name="Kale V."/>
            <person name="Holt S."/>
            <person name="Cochrane G."/>
            <person name="Meng A."/>
            <person name="Brown T."/>
            <person name="Cohen L."/>
        </authorList>
    </citation>
    <scope>NUCLEOTIDE SEQUENCE</scope>
    <source>
        <strain evidence="1">Pbaha01</strain>
    </source>
</reference>
<organism evidence="1">
    <name type="scientific">Pyrodinium bahamense</name>
    <dbReference type="NCBI Taxonomy" id="73915"/>
    <lineage>
        <taxon>Eukaryota</taxon>
        <taxon>Sar</taxon>
        <taxon>Alveolata</taxon>
        <taxon>Dinophyceae</taxon>
        <taxon>Gonyaulacales</taxon>
        <taxon>Pyrocystaceae</taxon>
        <taxon>Pyrodinium</taxon>
    </lineage>
</organism>
<protein>
    <submittedName>
        <fullName evidence="1">Uncharacterized protein</fullName>
    </submittedName>
</protein>
<name>A0A7R9ZX11_9DINO</name>
<dbReference type="EMBL" id="HBEG01003805">
    <property type="protein sequence ID" value="CAD8346487.1"/>
    <property type="molecule type" value="Transcribed_RNA"/>
</dbReference>
<proteinExistence type="predicted"/>